<gene>
    <name evidence="2" type="ORF">GJ699_21225</name>
</gene>
<evidence type="ECO:0000313" key="2">
    <source>
        <dbReference type="EMBL" id="MRW92525.1"/>
    </source>
</evidence>
<dbReference type="AlphaFoldDB" id="A0A6I2L2I1"/>
<keyword evidence="1" id="KW-0472">Membrane</keyword>
<sequence>MMTISFDSHKYATRLTEAGMPPALAAIQAEMAGDIMREMATFDHRLEKTDHKIDLFKAELEVKIADSRADLIRWVVGVGLLQVSIITALLLKLVH</sequence>
<dbReference type="Proteomes" id="UP000433309">
    <property type="component" value="Unassembled WGS sequence"/>
</dbReference>
<keyword evidence="1" id="KW-0812">Transmembrane</keyword>
<proteinExistence type="predicted"/>
<feature type="transmembrane region" description="Helical" evidence="1">
    <location>
        <begin position="71"/>
        <end position="91"/>
    </location>
</feature>
<accession>A0A6I2L2I1</accession>
<keyword evidence="3" id="KW-1185">Reference proteome</keyword>
<name>A0A6I2L2I1_9BURK</name>
<reference evidence="2 3" key="1">
    <citation type="submission" date="2019-11" db="EMBL/GenBank/DDBJ databases">
        <title>Novel species isolated from a subtropical stream in China.</title>
        <authorList>
            <person name="Lu H."/>
        </authorList>
    </citation>
    <scope>NUCLEOTIDE SEQUENCE [LARGE SCALE GENOMIC DNA]</scope>
    <source>
        <strain evidence="2 3">FT80W</strain>
    </source>
</reference>
<dbReference type="EMBL" id="WKJK01000011">
    <property type="protein sequence ID" value="MRW92525.1"/>
    <property type="molecule type" value="Genomic_DNA"/>
</dbReference>
<protein>
    <submittedName>
        <fullName evidence="2">DUF1640 domain-containing protein</fullName>
    </submittedName>
</protein>
<keyword evidence="1" id="KW-1133">Transmembrane helix</keyword>
<evidence type="ECO:0000256" key="1">
    <source>
        <dbReference type="SAM" id="Phobius"/>
    </source>
</evidence>
<organism evidence="2 3">
    <name type="scientific">Duganella guangzhouensis</name>
    <dbReference type="NCBI Taxonomy" id="2666084"/>
    <lineage>
        <taxon>Bacteria</taxon>
        <taxon>Pseudomonadati</taxon>
        <taxon>Pseudomonadota</taxon>
        <taxon>Betaproteobacteria</taxon>
        <taxon>Burkholderiales</taxon>
        <taxon>Oxalobacteraceae</taxon>
        <taxon>Telluria group</taxon>
        <taxon>Duganella</taxon>
    </lineage>
</organism>
<evidence type="ECO:0000313" key="3">
    <source>
        <dbReference type="Proteomes" id="UP000433309"/>
    </source>
</evidence>
<comment type="caution">
    <text evidence="2">The sequence shown here is derived from an EMBL/GenBank/DDBJ whole genome shotgun (WGS) entry which is preliminary data.</text>
</comment>